<comment type="cofactor">
    <cofactor evidence="5">
        <name>Zn(2+)</name>
        <dbReference type="ChEBI" id="CHEBI:29105"/>
    </cofactor>
    <text evidence="5">Binds 1 zinc ion per subunit.</text>
</comment>
<comment type="similarity">
    <text evidence="1">Belongs to the metallo-dependent hydrolases superfamily. ATZ/TRZ family.</text>
</comment>
<proteinExistence type="inferred from homology"/>
<feature type="binding site" evidence="5">
    <location>
        <position position="195"/>
    </location>
    <ligand>
        <name>substrate</name>
    </ligand>
</feature>
<feature type="binding site" evidence="5">
    <location>
        <position position="73"/>
    </location>
    <ligand>
        <name>Zn(2+)</name>
        <dbReference type="ChEBI" id="CHEBI:29105"/>
    </ligand>
</feature>
<evidence type="ECO:0000256" key="1">
    <source>
        <dbReference type="ARBA" id="ARBA00006745"/>
    </source>
</evidence>
<organism evidence="7 8">
    <name type="scientific">Uliginosibacterium silvisoli</name>
    <dbReference type="NCBI Taxonomy" id="3114758"/>
    <lineage>
        <taxon>Bacteria</taxon>
        <taxon>Pseudomonadati</taxon>
        <taxon>Pseudomonadota</taxon>
        <taxon>Betaproteobacteria</taxon>
        <taxon>Rhodocyclales</taxon>
        <taxon>Zoogloeaceae</taxon>
        <taxon>Uliginosibacterium</taxon>
    </lineage>
</organism>
<comment type="function">
    <text evidence="5">Catalyzes the deamination of 5-methylthioadenosine and S-adenosyl-L-homocysteine into 5-methylthioinosine and S-inosyl-L-homocysteine, respectively. Is also able to deaminate adenosine.</text>
</comment>
<accession>A0ABU6K8E9</accession>
<feature type="binding site" evidence="5">
    <location>
        <position position="310"/>
    </location>
    <ligand>
        <name>substrate</name>
    </ligand>
</feature>
<dbReference type="InterPro" id="IPR023512">
    <property type="entry name" value="Deaminase_MtaD/DadD"/>
</dbReference>
<dbReference type="RefSeq" id="WP_327600957.1">
    <property type="nucleotide sequence ID" value="NZ_JAYXHS010000004.1"/>
</dbReference>
<evidence type="ECO:0000313" key="8">
    <source>
        <dbReference type="Proteomes" id="UP001331561"/>
    </source>
</evidence>
<keyword evidence="3 5" id="KW-0378">Hydrolase</keyword>
<comment type="catalytic activity">
    <reaction evidence="5">
        <text>S-methyl-5'-thioadenosine + H2O + H(+) = S-methyl-5'-thioinosine + NH4(+)</text>
        <dbReference type="Rhea" id="RHEA:25025"/>
        <dbReference type="ChEBI" id="CHEBI:15377"/>
        <dbReference type="ChEBI" id="CHEBI:15378"/>
        <dbReference type="ChEBI" id="CHEBI:17509"/>
        <dbReference type="ChEBI" id="CHEBI:28938"/>
        <dbReference type="ChEBI" id="CHEBI:48595"/>
        <dbReference type="EC" id="3.5.4.31"/>
    </reaction>
</comment>
<evidence type="ECO:0000313" key="7">
    <source>
        <dbReference type="EMBL" id="MEC5387985.1"/>
    </source>
</evidence>
<comment type="caution">
    <text evidence="5">Lacks conserved residue(s) required for the propagation of feature annotation.</text>
</comment>
<keyword evidence="4 5" id="KW-0862">Zinc</keyword>
<feature type="binding site" evidence="5">
    <location>
        <position position="225"/>
    </location>
    <ligand>
        <name>substrate</name>
    </ligand>
</feature>
<keyword evidence="8" id="KW-1185">Reference proteome</keyword>
<comment type="similarity">
    <text evidence="5">Belongs to the metallo-dependent hydrolases superfamily. MTA/SAH deaminase family.</text>
</comment>
<dbReference type="PANTHER" id="PTHR43794">
    <property type="entry name" value="AMINOHYDROLASE SSNA-RELATED"/>
    <property type="match status" value="1"/>
</dbReference>
<gene>
    <name evidence="5" type="primary">mtaD</name>
    <name evidence="7" type="ORF">VVD49_19790</name>
</gene>
<dbReference type="Proteomes" id="UP001331561">
    <property type="component" value="Unassembled WGS sequence"/>
</dbReference>
<dbReference type="SUPFAM" id="SSF51556">
    <property type="entry name" value="Metallo-dependent hydrolases"/>
    <property type="match status" value="1"/>
</dbReference>
<dbReference type="NCBIfam" id="NF006549">
    <property type="entry name" value="PRK09045.1"/>
    <property type="match status" value="1"/>
</dbReference>
<dbReference type="CDD" id="cd01298">
    <property type="entry name" value="ATZ_TRZ_like"/>
    <property type="match status" value="1"/>
</dbReference>
<sequence>MEQVAEQLDLLIEARWVIPVEPANVTLEHHAIAIRGEEIVAVLPISEARMRFSAAQTVSLPEHVLIPGLINLHTHAPMALMRGMADDLPLMRWLMEEIWPAESAHVSDRFVFDGTLVGGAEMLRGGITCAADMYFYPDAAARAYEQLGMRAVIGMTVIDFPTNYASTAADYLSKGLQVRDSWRDHSRISFALAPHAPYTVSNATWERIGSLAEELDALIHTHVQETAGEVTESIEKHGVRPLERLRSLGLLGPNLLIAHAVHLNGEEIRLLADNNVGVAHNPTSNMKLASGAAPVADMLAAGIRVGLGSDGAASNNRLDIFQEMRMASLLAKLTTGDASVLPAHKMLQMATIDAAHALGMQAKIGSLLPGKKADIVAVSLDTLETAPVFDPASHLVFVSGREHVAQVWIAGHTLIQDGGLLHNDNKELLGISRLWQNSLQNRRLTANPGSV</sequence>
<dbReference type="EC" id="3.5.4.31" evidence="5"/>
<feature type="domain" description="Amidohydrolase-related" evidence="6">
    <location>
        <begin position="64"/>
        <end position="413"/>
    </location>
</feature>
<evidence type="ECO:0000256" key="5">
    <source>
        <dbReference type="HAMAP-Rule" id="MF_01281"/>
    </source>
</evidence>
<reference evidence="7 8" key="1">
    <citation type="submission" date="2024-01" db="EMBL/GenBank/DDBJ databases">
        <title>Uliginosibacterium soil sp. nov.</title>
        <authorList>
            <person name="Lv Y."/>
        </authorList>
    </citation>
    <scope>NUCLEOTIDE SEQUENCE [LARGE SCALE GENOMIC DNA]</scope>
    <source>
        <strain evidence="7 8">H3</strain>
    </source>
</reference>
<name>A0ABU6K8E9_9RHOO</name>
<dbReference type="SUPFAM" id="SSF51338">
    <property type="entry name" value="Composite domain of metallo-dependent hydrolases"/>
    <property type="match status" value="1"/>
</dbReference>
<comment type="catalytic activity">
    <reaction evidence="5">
        <text>S-adenosyl-L-homocysteine + H2O + H(+) = S-inosyl-L-homocysteine + NH4(+)</text>
        <dbReference type="Rhea" id="RHEA:20716"/>
        <dbReference type="ChEBI" id="CHEBI:15377"/>
        <dbReference type="ChEBI" id="CHEBI:15378"/>
        <dbReference type="ChEBI" id="CHEBI:28938"/>
        <dbReference type="ChEBI" id="CHEBI:57856"/>
        <dbReference type="ChEBI" id="CHEBI:57985"/>
        <dbReference type="EC" id="3.5.4.28"/>
    </reaction>
</comment>
<protein>
    <recommendedName>
        <fullName evidence="5">5-methylthioadenosine/S-adenosylhomocysteine deaminase</fullName>
        <shortName evidence="5">MTA/SAH deaminase</shortName>
        <ecNumber evidence="5">3.5.4.28</ecNumber>
        <ecNumber evidence="5">3.5.4.31</ecNumber>
    </recommendedName>
</protein>
<dbReference type="EC" id="3.5.4.28" evidence="5"/>
<dbReference type="InterPro" id="IPR050287">
    <property type="entry name" value="MTA/SAH_deaminase"/>
</dbReference>
<evidence type="ECO:0000256" key="4">
    <source>
        <dbReference type="ARBA" id="ARBA00022833"/>
    </source>
</evidence>
<dbReference type="EMBL" id="JAYXHS010000004">
    <property type="protein sequence ID" value="MEC5387985.1"/>
    <property type="molecule type" value="Genomic_DNA"/>
</dbReference>
<evidence type="ECO:0000259" key="6">
    <source>
        <dbReference type="Pfam" id="PF01979"/>
    </source>
</evidence>
<dbReference type="InterPro" id="IPR011059">
    <property type="entry name" value="Metal-dep_hydrolase_composite"/>
</dbReference>
<evidence type="ECO:0000256" key="2">
    <source>
        <dbReference type="ARBA" id="ARBA00022723"/>
    </source>
</evidence>
<feature type="binding site" evidence="5">
    <location>
        <position position="310"/>
    </location>
    <ligand>
        <name>Zn(2+)</name>
        <dbReference type="ChEBI" id="CHEBI:29105"/>
    </ligand>
</feature>
<comment type="caution">
    <text evidence="7">The sequence shown here is derived from an EMBL/GenBank/DDBJ whole genome shotgun (WGS) entry which is preliminary data.</text>
</comment>
<dbReference type="HAMAP" id="MF_01281">
    <property type="entry name" value="MTA_SAH_deamin"/>
    <property type="match status" value="1"/>
</dbReference>
<dbReference type="InterPro" id="IPR006680">
    <property type="entry name" value="Amidohydro-rel"/>
</dbReference>
<feature type="binding site" evidence="5">
    <location>
        <position position="102"/>
    </location>
    <ligand>
        <name>substrate</name>
    </ligand>
</feature>
<evidence type="ECO:0000256" key="3">
    <source>
        <dbReference type="ARBA" id="ARBA00022801"/>
    </source>
</evidence>
<dbReference type="Gene3D" id="3.20.20.140">
    <property type="entry name" value="Metal-dependent hydrolases"/>
    <property type="match status" value="1"/>
</dbReference>
<dbReference type="Gene3D" id="2.30.40.10">
    <property type="entry name" value="Urease, subunit C, domain 1"/>
    <property type="match status" value="1"/>
</dbReference>
<dbReference type="Pfam" id="PF01979">
    <property type="entry name" value="Amidohydro_1"/>
    <property type="match status" value="1"/>
</dbReference>
<dbReference type="InterPro" id="IPR032466">
    <property type="entry name" value="Metal_Hydrolase"/>
</dbReference>
<feature type="binding site" evidence="5">
    <location>
        <position position="222"/>
    </location>
    <ligand>
        <name>Zn(2+)</name>
        <dbReference type="ChEBI" id="CHEBI:29105"/>
    </ligand>
</feature>
<dbReference type="GO" id="GO:0016787">
    <property type="term" value="F:hydrolase activity"/>
    <property type="evidence" value="ECO:0007669"/>
    <property type="project" value="UniProtKB-KW"/>
</dbReference>
<dbReference type="PANTHER" id="PTHR43794:SF11">
    <property type="entry name" value="AMIDOHYDROLASE-RELATED DOMAIN-CONTAINING PROTEIN"/>
    <property type="match status" value="1"/>
</dbReference>
<feature type="binding site" evidence="5">
    <location>
        <position position="75"/>
    </location>
    <ligand>
        <name>Zn(2+)</name>
        <dbReference type="ChEBI" id="CHEBI:29105"/>
    </ligand>
</feature>
<keyword evidence="2 5" id="KW-0479">Metal-binding</keyword>